<comment type="caution">
    <text evidence="6">The sequence shown here is derived from an EMBL/GenBank/DDBJ whole genome shotgun (WGS) entry which is preliminary data.</text>
</comment>
<dbReference type="PANTHER" id="PTHR33337">
    <property type="entry name" value="GFA DOMAIN-CONTAINING PROTEIN"/>
    <property type="match status" value="1"/>
</dbReference>
<keyword evidence="4" id="KW-0456">Lyase</keyword>
<reference evidence="6 7" key="1">
    <citation type="submission" date="2023-08" db="EMBL/GenBank/DDBJ databases">
        <title>Annotated Genome Sequence of Vanrija albida AlHP1.</title>
        <authorList>
            <person name="Herzog R."/>
        </authorList>
    </citation>
    <scope>NUCLEOTIDE SEQUENCE [LARGE SCALE GENOMIC DNA]</scope>
    <source>
        <strain evidence="6 7">AlHP1</strain>
    </source>
</reference>
<protein>
    <recommendedName>
        <fullName evidence="5">CENP-V/GFA domain-containing protein</fullName>
    </recommendedName>
</protein>
<dbReference type="SUPFAM" id="SSF51316">
    <property type="entry name" value="Mss4-like"/>
    <property type="match status" value="1"/>
</dbReference>
<keyword evidence="7" id="KW-1185">Reference proteome</keyword>
<proteinExistence type="inferred from homology"/>
<evidence type="ECO:0000256" key="4">
    <source>
        <dbReference type="ARBA" id="ARBA00023239"/>
    </source>
</evidence>
<name>A0ABR3Q075_9TREE</name>
<dbReference type="GeneID" id="95985883"/>
<evidence type="ECO:0000259" key="5">
    <source>
        <dbReference type="PROSITE" id="PS51891"/>
    </source>
</evidence>
<comment type="similarity">
    <text evidence="1">Belongs to the Gfa family.</text>
</comment>
<dbReference type="EMBL" id="JBBXJM010000004">
    <property type="protein sequence ID" value="KAL1408043.1"/>
    <property type="molecule type" value="Genomic_DNA"/>
</dbReference>
<feature type="domain" description="CENP-V/GFA" evidence="5">
    <location>
        <begin position="3"/>
        <end position="130"/>
    </location>
</feature>
<gene>
    <name evidence="6" type="ORF">Q8F55_004840</name>
</gene>
<dbReference type="PANTHER" id="PTHR33337:SF30">
    <property type="entry name" value="DUF636 DOMAIN PROTEIN (AFU_ORTHOLOGUE AFUA_1G03180)"/>
    <property type="match status" value="1"/>
</dbReference>
<dbReference type="InterPro" id="IPR006913">
    <property type="entry name" value="CENP-V/GFA"/>
</dbReference>
<sequence>MPRTGSCLCRAVEFELADASSAGVLCYCSNCRKTTSDRSYNIATTRDAVTVTKGAPAVYHDTTTKSALPMARYFCSSCGSPLWSDPESQPSARYVKVGALDDAADVRVVAEVFVDHALAHGPMFGQKHFDSNRNAV</sequence>
<dbReference type="Gene3D" id="3.90.1590.10">
    <property type="entry name" value="glutathione-dependent formaldehyde- activating enzyme (gfa)"/>
    <property type="match status" value="1"/>
</dbReference>
<evidence type="ECO:0000256" key="2">
    <source>
        <dbReference type="ARBA" id="ARBA00022723"/>
    </source>
</evidence>
<organism evidence="6 7">
    <name type="scientific">Vanrija albida</name>
    <dbReference type="NCBI Taxonomy" id="181172"/>
    <lineage>
        <taxon>Eukaryota</taxon>
        <taxon>Fungi</taxon>
        <taxon>Dikarya</taxon>
        <taxon>Basidiomycota</taxon>
        <taxon>Agaricomycotina</taxon>
        <taxon>Tremellomycetes</taxon>
        <taxon>Trichosporonales</taxon>
        <taxon>Trichosporonaceae</taxon>
        <taxon>Vanrija</taxon>
    </lineage>
</organism>
<evidence type="ECO:0000313" key="7">
    <source>
        <dbReference type="Proteomes" id="UP001565368"/>
    </source>
</evidence>
<dbReference type="Pfam" id="PF04828">
    <property type="entry name" value="GFA"/>
    <property type="match status" value="1"/>
</dbReference>
<evidence type="ECO:0000313" key="6">
    <source>
        <dbReference type="EMBL" id="KAL1408043.1"/>
    </source>
</evidence>
<dbReference type="RefSeq" id="XP_069207987.1">
    <property type="nucleotide sequence ID" value="XM_069353345.1"/>
</dbReference>
<dbReference type="Proteomes" id="UP001565368">
    <property type="component" value="Unassembled WGS sequence"/>
</dbReference>
<keyword evidence="2" id="KW-0479">Metal-binding</keyword>
<dbReference type="InterPro" id="IPR011057">
    <property type="entry name" value="Mss4-like_sf"/>
</dbReference>
<dbReference type="PROSITE" id="PS51891">
    <property type="entry name" value="CENP_V_GFA"/>
    <property type="match status" value="1"/>
</dbReference>
<accession>A0ABR3Q075</accession>
<evidence type="ECO:0000256" key="1">
    <source>
        <dbReference type="ARBA" id="ARBA00005495"/>
    </source>
</evidence>
<evidence type="ECO:0000256" key="3">
    <source>
        <dbReference type="ARBA" id="ARBA00022833"/>
    </source>
</evidence>
<keyword evidence="3" id="KW-0862">Zinc</keyword>